<name>A0ACB7PN03_9PEZI</name>
<comment type="caution">
    <text evidence="1">The sequence shown here is derived from an EMBL/GenBank/DDBJ whole genome shotgun (WGS) entry which is preliminary data.</text>
</comment>
<evidence type="ECO:0000313" key="2">
    <source>
        <dbReference type="Proteomes" id="UP000724584"/>
    </source>
</evidence>
<accession>A0ACB7PN03</accession>
<sequence length="292" mass="32798">MFRLAAVSTCLRCSAILLERDSRPWMARWLPLQHHDLHTGRPVVIWGRWRCLFKPSRLAASLGDDEVPGSVEPCPWSRSCWLTGKLMFGPCGRKERPDTRCPDAWDPSSQRLLRCDSSPVRTKSGMFGGLDPESHHLISNMFGDVICPINAIIKNCPTEKRQQQKKKNQEADRQFVGEWRVSPKSSTCRNLQAIGGNLQHLGSLQVQTTGHLLPLNYPMRQMMYVPQGGEGILHCAVIKQDREKLWAACSVQCVMWEKEEKKALGNFNLTRSIRPVLAAGTVPSGGGFARVL</sequence>
<dbReference type="Proteomes" id="UP000724584">
    <property type="component" value="Unassembled WGS sequence"/>
</dbReference>
<gene>
    <name evidence="1" type="ORF">F5144DRAFT_39018</name>
</gene>
<proteinExistence type="predicted"/>
<dbReference type="EMBL" id="JAGIZQ010000001">
    <property type="protein sequence ID" value="KAH6650250.1"/>
    <property type="molecule type" value="Genomic_DNA"/>
</dbReference>
<protein>
    <submittedName>
        <fullName evidence="1">Uncharacterized protein</fullName>
    </submittedName>
</protein>
<reference evidence="1 2" key="1">
    <citation type="journal article" date="2021" name="Nat. Commun.">
        <title>Genetic determinants of endophytism in the Arabidopsis root mycobiome.</title>
        <authorList>
            <person name="Mesny F."/>
            <person name="Miyauchi S."/>
            <person name="Thiergart T."/>
            <person name="Pickel B."/>
            <person name="Atanasova L."/>
            <person name="Karlsson M."/>
            <person name="Huettel B."/>
            <person name="Barry K.W."/>
            <person name="Haridas S."/>
            <person name="Chen C."/>
            <person name="Bauer D."/>
            <person name="Andreopoulos W."/>
            <person name="Pangilinan J."/>
            <person name="LaButti K."/>
            <person name="Riley R."/>
            <person name="Lipzen A."/>
            <person name="Clum A."/>
            <person name="Drula E."/>
            <person name="Henrissat B."/>
            <person name="Kohler A."/>
            <person name="Grigoriev I.V."/>
            <person name="Martin F.M."/>
            <person name="Hacquard S."/>
        </authorList>
    </citation>
    <scope>NUCLEOTIDE SEQUENCE [LARGE SCALE GENOMIC DNA]</scope>
    <source>
        <strain evidence="1 2">MPI-SDFR-AT-0079</strain>
    </source>
</reference>
<organism evidence="1 2">
    <name type="scientific">Chaetomium tenue</name>
    <dbReference type="NCBI Taxonomy" id="1854479"/>
    <lineage>
        <taxon>Eukaryota</taxon>
        <taxon>Fungi</taxon>
        <taxon>Dikarya</taxon>
        <taxon>Ascomycota</taxon>
        <taxon>Pezizomycotina</taxon>
        <taxon>Sordariomycetes</taxon>
        <taxon>Sordariomycetidae</taxon>
        <taxon>Sordariales</taxon>
        <taxon>Chaetomiaceae</taxon>
        <taxon>Chaetomium</taxon>
    </lineage>
</organism>
<evidence type="ECO:0000313" key="1">
    <source>
        <dbReference type="EMBL" id="KAH6650250.1"/>
    </source>
</evidence>
<keyword evidence="2" id="KW-1185">Reference proteome</keyword>